<dbReference type="PANTHER" id="PTHR12468:SF2">
    <property type="entry name" value="GPI MANNOSYLTRANSFERASE 2"/>
    <property type="match status" value="1"/>
</dbReference>
<dbReference type="Proteomes" id="UP001596174">
    <property type="component" value="Unassembled WGS sequence"/>
</dbReference>
<dbReference type="InterPro" id="IPR038731">
    <property type="entry name" value="RgtA/B/C-like"/>
</dbReference>
<dbReference type="EC" id="2.4.-.-" evidence="13"/>
<dbReference type="Pfam" id="PF13231">
    <property type="entry name" value="PMT_2"/>
    <property type="match status" value="1"/>
</dbReference>
<organism evidence="13 14">
    <name type="scientific">Streptacidiphilus monticola</name>
    <dbReference type="NCBI Taxonomy" id="2161674"/>
    <lineage>
        <taxon>Bacteria</taxon>
        <taxon>Bacillati</taxon>
        <taxon>Actinomycetota</taxon>
        <taxon>Actinomycetes</taxon>
        <taxon>Kitasatosporales</taxon>
        <taxon>Streptomycetaceae</taxon>
        <taxon>Streptacidiphilus</taxon>
    </lineage>
</organism>
<evidence type="ECO:0000256" key="9">
    <source>
        <dbReference type="ARBA" id="ARBA00023136"/>
    </source>
</evidence>
<evidence type="ECO:0000256" key="3">
    <source>
        <dbReference type="ARBA" id="ARBA00022502"/>
    </source>
</evidence>
<evidence type="ECO:0000256" key="7">
    <source>
        <dbReference type="ARBA" id="ARBA00022824"/>
    </source>
</evidence>
<keyword evidence="4 13" id="KW-0328">Glycosyltransferase</keyword>
<evidence type="ECO:0000256" key="4">
    <source>
        <dbReference type="ARBA" id="ARBA00022676"/>
    </source>
</evidence>
<feature type="transmembrane region" description="Helical" evidence="11">
    <location>
        <begin position="338"/>
        <end position="355"/>
    </location>
</feature>
<evidence type="ECO:0000256" key="5">
    <source>
        <dbReference type="ARBA" id="ARBA00022679"/>
    </source>
</evidence>
<feature type="domain" description="Glycosyltransferase RgtA/B/C/D-like" evidence="12">
    <location>
        <begin position="115"/>
        <end position="240"/>
    </location>
</feature>
<keyword evidence="8 11" id="KW-1133">Transmembrane helix</keyword>
<feature type="transmembrane region" description="Helical" evidence="11">
    <location>
        <begin position="165"/>
        <end position="184"/>
    </location>
</feature>
<reference evidence="14" key="1">
    <citation type="journal article" date="2019" name="Int. J. Syst. Evol. Microbiol.">
        <title>The Global Catalogue of Microorganisms (GCM) 10K type strain sequencing project: providing services to taxonomists for standard genome sequencing and annotation.</title>
        <authorList>
            <consortium name="The Broad Institute Genomics Platform"/>
            <consortium name="The Broad Institute Genome Sequencing Center for Infectious Disease"/>
            <person name="Wu L."/>
            <person name="Ma J."/>
        </authorList>
    </citation>
    <scope>NUCLEOTIDE SEQUENCE [LARGE SCALE GENOMIC DNA]</scope>
    <source>
        <strain evidence="14">JCM 4816</strain>
    </source>
</reference>
<evidence type="ECO:0000256" key="2">
    <source>
        <dbReference type="ARBA" id="ARBA00004687"/>
    </source>
</evidence>
<accession>A0ABW1FVJ6</accession>
<keyword evidence="6 11" id="KW-0812">Transmembrane</keyword>
<evidence type="ECO:0000256" key="11">
    <source>
        <dbReference type="SAM" id="Phobius"/>
    </source>
</evidence>
<evidence type="ECO:0000256" key="10">
    <source>
        <dbReference type="SAM" id="MobiDB-lite"/>
    </source>
</evidence>
<feature type="region of interest" description="Disordered" evidence="10">
    <location>
        <begin position="1"/>
        <end position="20"/>
    </location>
</feature>
<keyword evidence="9 11" id="KW-0472">Membrane</keyword>
<comment type="pathway">
    <text evidence="2">Glycolipid biosynthesis; glycosylphosphatidylinositol-anchor biosynthesis.</text>
</comment>
<feature type="transmembrane region" description="Helical" evidence="11">
    <location>
        <begin position="388"/>
        <end position="407"/>
    </location>
</feature>
<sequence length="412" mass="44728">MTTLTDGVSESAADLPEERPGGLREFAGRYAPPVLVYAGVKLLGLLVFFKLLAYSGTYLKNNPRFGGGQHVWDVLGSWDGWWYVQVAEKGYHPALVPLPGNGVFTMEQNSVAFFPLYPALMRIVSSVTGLGSYGAGMLVSVLASLVAAAGIYALTDRLYGRRAGILAAGLWAVFPGAGVAWSLYSESLFTAFAAWACWAVVTRRWTAAGLLTLFAGLTRPSASVLVVAVCAAALVALYRRDDGLRPLSGLLLAPVGFVGYLAWASWKLGSVTGYFTLQERAWAHKVDWGYNLFRAVRGLGLGRYDYLFPYPIEDLIALAVTLALPFLLLAYFRLRPPLVLTVYTLLTLAQIYLSLQMMGTVNRFLLPVFPLLLPLALALRKLPRAQQAAVLVLLGALSGWYASYALFNLGIP</sequence>
<keyword evidence="14" id="KW-1185">Reference proteome</keyword>
<feature type="transmembrane region" description="Helical" evidence="11">
    <location>
        <begin position="250"/>
        <end position="266"/>
    </location>
</feature>
<dbReference type="InterPro" id="IPR007315">
    <property type="entry name" value="PIG-V/Gpi18"/>
</dbReference>
<dbReference type="PANTHER" id="PTHR12468">
    <property type="entry name" value="GPI MANNOSYLTRANSFERASE 2"/>
    <property type="match status" value="1"/>
</dbReference>
<keyword evidence="5 13" id="KW-0808">Transferase</keyword>
<feature type="transmembrane region" description="Helical" evidence="11">
    <location>
        <begin position="130"/>
        <end position="153"/>
    </location>
</feature>
<feature type="transmembrane region" description="Helical" evidence="11">
    <location>
        <begin position="315"/>
        <end position="331"/>
    </location>
</feature>
<evidence type="ECO:0000256" key="6">
    <source>
        <dbReference type="ARBA" id="ARBA00022692"/>
    </source>
</evidence>
<protein>
    <submittedName>
        <fullName evidence="13">Glycosyltransferase family 39 protein</fullName>
        <ecNumber evidence="13">2.4.-.-</ecNumber>
    </submittedName>
</protein>
<keyword evidence="7" id="KW-0256">Endoplasmic reticulum</keyword>
<keyword evidence="3" id="KW-0337">GPI-anchor biosynthesis</keyword>
<evidence type="ECO:0000259" key="12">
    <source>
        <dbReference type="Pfam" id="PF13231"/>
    </source>
</evidence>
<proteinExistence type="predicted"/>
<dbReference type="GO" id="GO:0016757">
    <property type="term" value="F:glycosyltransferase activity"/>
    <property type="evidence" value="ECO:0007669"/>
    <property type="project" value="UniProtKB-KW"/>
</dbReference>
<name>A0ABW1FVJ6_9ACTN</name>
<comment type="subcellular location">
    <subcellularLocation>
        <location evidence="1">Endoplasmic reticulum membrane</location>
        <topology evidence="1">Multi-pass membrane protein</topology>
    </subcellularLocation>
</comment>
<evidence type="ECO:0000256" key="1">
    <source>
        <dbReference type="ARBA" id="ARBA00004477"/>
    </source>
</evidence>
<gene>
    <name evidence="13" type="ORF">ACFP3V_00305</name>
</gene>
<feature type="transmembrane region" description="Helical" evidence="11">
    <location>
        <begin position="221"/>
        <end position="238"/>
    </location>
</feature>
<dbReference type="EMBL" id="JBHSQJ010000001">
    <property type="protein sequence ID" value="MFC5905666.1"/>
    <property type="molecule type" value="Genomic_DNA"/>
</dbReference>
<feature type="transmembrane region" description="Helical" evidence="11">
    <location>
        <begin position="34"/>
        <end position="54"/>
    </location>
</feature>
<comment type="caution">
    <text evidence="13">The sequence shown here is derived from an EMBL/GenBank/DDBJ whole genome shotgun (WGS) entry which is preliminary data.</text>
</comment>
<evidence type="ECO:0000313" key="13">
    <source>
        <dbReference type="EMBL" id="MFC5905666.1"/>
    </source>
</evidence>
<evidence type="ECO:0000256" key="8">
    <source>
        <dbReference type="ARBA" id="ARBA00022989"/>
    </source>
</evidence>
<dbReference type="RefSeq" id="WP_380578318.1">
    <property type="nucleotide sequence ID" value="NZ_JBHSQJ010000001.1"/>
</dbReference>
<evidence type="ECO:0000313" key="14">
    <source>
        <dbReference type="Proteomes" id="UP001596174"/>
    </source>
</evidence>